<reference evidence="1" key="1">
    <citation type="submission" date="2023-03" db="EMBL/GenBank/DDBJ databases">
        <title>Massive genome expansion in bonnet fungi (Mycena s.s.) driven by repeated elements and novel gene families across ecological guilds.</title>
        <authorList>
            <consortium name="Lawrence Berkeley National Laboratory"/>
            <person name="Harder C.B."/>
            <person name="Miyauchi S."/>
            <person name="Viragh M."/>
            <person name="Kuo A."/>
            <person name="Thoen E."/>
            <person name="Andreopoulos B."/>
            <person name="Lu D."/>
            <person name="Skrede I."/>
            <person name="Drula E."/>
            <person name="Henrissat B."/>
            <person name="Morin E."/>
            <person name="Kohler A."/>
            <person name="Barry K."/>
            <person name="LaButti K."/>
            <person name="Morin E."/>
            <person name="Salamov A."/>
            <person name="Lipzen A."/>
            <person name="Mereny Z."/>
            <person name="Hegedus B."/>
            <person name="Baldrian P."/>
            <person name="Stursova M."/>
            <person name="Weitz H."/>
            <person name="Taylor A."/>
            <person name="Grigoriev I.V."/>
            <person name="Nagy L.G."/>
            <person name="Martin F."/>
            <person name="Kauserud H."/>
        </authorList>
    </citation>
    <scope>NUCLEOTIDE SEQUENCE</scope>
    <source>
        <strain evidence="1">9144</strain>
    </source>
</reference>
<dbReference type="AlphaFoldDB" id="A0AAD6V8K1"/>
<dbReference type="Proteomes" id="UP001219525">
    <property type="component" value="Unassembled WGS sequence"/>
</dbReference>
<protein>
    <submittedName>
        <fullName evidence="1">Uncharacterized protein</fullName>
    </submittedName>
</protein>
<proteinExistence type="predicted"/>
<evidence type="ECO:0000313" key="2">
    <source>
        <dbReference type="Proteomes" id="UP001219525"/>
    </source>
</evidence>
<organism evidence="1 2">
    <name type="scientific">Mycena pura</name>
    <dbReference type="NCBI Taxonomy" id="153505"/>
    <lineage>
        <taxon>Eukaryota</taxon>
        <taxon>Fungi</taxon>
        <taxon>Dikarya</taxon>
        <taxon>Basidiomycota</taxon>
        <taxon>Agaricomycotina</taxon>
        <taxon>Agaricomycetes</taxon>
        <taxon>Agaricomycetidae</taxon>
        <taxon>Agaricales</taxon>
        <taxon>Marasmiineae</taxon>
        <taxon>Mycenaceae</taxon>
        <taxon>Mycena</taxon>
    </lineage>
</organism>
<accession>A0AAD6V8K1</accession>
<dbReference type="EMBL" id="JARJCW010000041">
    <property type="protein sequence ID" value="KAJ7206086.1"/>
    <property type="molecule type" value="Genomic_DNA"/>
</dbReference>
<gene>
    <name evidence="1" type="ORF">GGX14DRAFT_458264</name>
</gene>
<comment type="caution">
    <text evidence="1">The sequence shown here is derived from an EMBL/GenBank/DDBJ whole genome shotgun (WGS) entry which is preliminary data.</text>
</comment>
<evidence type="ECO:0000313" key="1">
    <source>
        <dbReference type="EMBL" id="KAJ7206086.1"/>
    </source>
</evidence>
<keyword evidence="2" id="KW-1185">Reference proteome</keyword>
<sequence>MKSTKFKCAFSSARLSDSAYHLGLNDNYLNYGSSCKTFHHSREGFSTDGALHQVQSQPTVSNWSIPRLLPLSYRIEELAQLPLPENESLFKEALRCTLDEHALARWKKKPPFVPDDDPTDPHSWEYRRCTKDLVIALHGVRLREQRVRDDRRRDYFRKLGTKGAFDKLREEVENRLQVWERVTVLNIYDPHTHPRQYTMLKHFIFWEARNIYHIYYAKFLQ</sequence>
<name>A0AAD6V8K1_9AGAR</name>